<protein>
    <recommendedName>
        <fullName evidence="5">DUF1618 domain-containing protein</fullName>
    </recommendedName>
</protein>
<keyword evidence="4" id="KW-1185">Reference proteome</keyword>
<reference evidence="3" key="1">
    <citation type="submission" date="2015-04" db="UniProtKB">
        <authorList>
            <consortium name="EnsemblPlants"/>
        </authorList>
    </citation>
    <scope>IDENTIFICATION</scope>
</reference>
<dbReference type="Gramene" id="OPUNC01G21480.1">
    <property type="protein sequence ID" value="OPUNC01G21480.1"/>
    <property type="gene ID" value="OPUNC01G21480"/>
</dbReference>
<feature type="domain" description="DUF1618" evidence="1">
    <location>
        <begin position="2"/>
        <end position="87"/>
    </location>
</feature>
<dbReference type="AlphaFoldDB" id="A0A0E0JKP1"/>
<name>A0A0E0JKP1_ORYPU</name>
<evidence type="ECO:0000313" key="3">
    <source>
        <dbReference type="EnsemblPlants" id="OPUNC01G21480.1"/>
    </source>
</evidence>
<reference evidence="3" key="2">
    <citation type="submission" date="2018-05" db="EMBL/GenBank/DDBJ databases">
        <title>OpunRS2 (Oryza punctata Reference Sequence Version 2).</title>
        <authorList>
            <person name="Zhang J."/>
            <person name="Kudrna D."/>
            <person name="Lee S."/>
            <person name="Talag J."/>
            <person name="Welchert J."/>
            <person name="Wing R.A."/>
        </authorList>
    </citation>
    <scope>NUCLEOTIDE SEQUENCE [LARGE SCALE GENOMIC DNA]</scope>
</reference>
<evidence type="ECO:0000259" key="1">
    <source>
        <dbReference type="Pfam" id="PF07762"/>
    </source>
</evidence>
<dbReference type="PANTHER" id="PTHR33086:SF94">
    <property type="entry name" value="EXPRESSED PROTEIN"/>
    <property type="match status" value="1"/>
</dbReference>
<organism evidence="3">
    <name type="scientific">Oryza punctata</name>
    <name type="common">Red rice</name>
    <dbReference type="NCBI Taxonomy" id="4537"/>
    <lineage>
        <taxon>Eukaryota</taxon>
        <taxon>Viridiplantae</taxon>
        <taxon>Streptophyta</taxon>
        <taxon>Embryophyta</taxon>
        <taxon>Tracheophyta</taxon>
        <taxon>Spermatophyta</taxon>
        <taxon>Magnoliopsida</taxon>
        <taxon>Liliopsida</taxon>
        <taxon>Poales</taxon>
        <taxon>Poaceae</taxon>
        <taxon>BOP clade</taxon>
        <taxon>Oryzoideae</taxon>
        <taxon>Oryzeae</taxon>
        <taxon>Oryzinae</taxon>
        <taxon>Oryza</taxon>
    </lineage>
</organism>
<dbReference type="EnsemblPlants" id="OPUNC01G21480.1">
    <property type="protein sequence ID" value="OPUNC01G21480.1"/>
    <property type="gene ID" value="OPUNC01G21480"/>
</dbReference>
<dbReference type="Proteomes" id="UP000026962">
    <property type="component" value="Chromosome 1"/>
</dbReference>
<evidence type="ECO:0000313" key="4">
    <source>
        <dbReference type="Proteomes" id="UP000026962"/>
    </source>
</evidence>
<dbReference type="Pfam" id="PF07762">
    <property type="entry name" value="DUF1618"/>
    <property type="match status" value="1"/>
</dbReference>
<evidence type="ECO:0000259" key="2">
    <source>
        <dbReference type="Pfam" id="PF23233"/>
    </source>
</evidence>
<sequence>MGNSGGSIKFVSINTPATDAAAGKALGKPCHDATAAANTTVAVWTLDQGGMCWKKDVEFRLGNLWSQRGYQESGLPRMVPVWPFLRPQVRGTLYFLVPKPMKGPREPHLYHICGLDMCTKKILLSTLPSVRSKMLHPVAFPTNAFRHLDESPLATRQSKGGIGGWGARSPRCTACRGYVRYTSPRSSSSASSRLTFDRALRALPVTQHHRVWPLYLRPAETSIRIYRRFLQFDPSRTDELVELLVSAGRWLEATDHIVSVLNGGSEMDGKDRAVLLKLSTFSPSTPTRWPGSRWNLTRYIIVVLSFLLESTTKSLIPSRCP</sequence>
<dbReference type="PANTHER" id="PTHR33086">
    <property type="entry name" value="OS05G0468200 PROTEIN-RELATED"/>
    <property type="match status" value="1"/>
</dbReference>
<dbReference type="InterPro" id="IPR011676">
    <property type="entry name" value="DUF1618"/>
</dbReference>
<dbReference type="HOGENOM" id="CLU_867098_0_0_1"/>
<dbReference type="eggNOG" id="KOG2047">
    <property type="taxonomic scope" value="Eukaryota"/>
</dbReference>
<accession>A0A0E0JKP1</accession>
<proteinExistence type="predicted"/>
<dbReference type="InterPro" id="IPR055433">
    <property type="entry name" value="HAT_Syf1-like_N"/>
</dbReference>
<dbReference type="Pfam" id="PF23233">
    <property type="entry name" value="HAT_Syf1_CNRKL1_N"/>
    <property type="match status" value="1"/>
</dbReference>
<feature type="domain" description="Pre-mRNA-splicing factor Syf1-like N-terminal HAT-repeats" evidence="2">
    <location>
        <begin position="188"/>
        <end position="234"/>
    </location>
</feature>
<dbReference type="STRING" id="4537.A0A0E0JKP1"/>
<evidence type="ECO:0008006" key="5">
    <source>
        <dbReference type="Google" id="ProtNLM"/>
    </source>
</evidence>